<feature type="transmembrane region" description="Helical" evidence="5">
    <location>
        <begin position="120"/>
        <end position="138"/>
    </location>
</feature>
<protein>
    <recommendedName>
        <fullName evidence="6">ABC transmembrane type-1 domain-containing protein</fullName>
    </recommendedName>
</protein>
<dbReference type="Proteomes" id="UP000321204">
    <property type="component" value="Chromosome"/>
</dbReference>
<feature type="domain" description="ABC transmembrane type-1" evidence="6">
    <location>
        <begin position="23"/>
        <end position="179"/>
    </location>
</feature>
<feature type="transmembrane region" description="Helical" evidence="5">
    <location>
        <begin position="51"/>
        <end position="70"/>
    </location>
</feature>
<dbReference type="EMBL" id="CP042433">
    <property type="protein sequence ID" value="QEC57266.1"/>
    <property type="molecule type" value="Genomic_DNA"/>
</dbReference>
<reference evidence="7 8" key="1">
    <citation type="journal article" date="2015" name="Int. J. Syst. Evol. Microbiol.">
        <title>Flavisolibacter ginsenosidimutans sp. nov., with ginsenoside-converting activity isolated from soil used for cultivating ginseng.</title>
        <authorList>
            <person name="Zhao Y."/>
            <person name="Liu Q."/>
            <person name="Kang M.S."/>
            <person name="Jin F."/>
            <person name="Yu H."/>
            <person name="Im W.T."/>
        </authorList>
    </citation>
    <scope>NUCLEOTIDE SEQUENCE [LARGE SCALE GENOMIC DNA]</scope>
    <source>
        <strain evidence="7 8">Gsoil 636</strain>
    </source>
</reference>
<dbReference type="KEGG" id="fgg:FSB75_15625"/>
<dbReference type="RefSeq" id="WP_146789402.1">
    <property type="nucleotide sequence ID" value="NZ_BAABIO010000003.1"/>
</dbReference>
<feature type="transmembrane region" description="Helical" evidence="5">
    <location>
        <begin position="211"/>
        <end position="231"/>
    </location>
</feature>
<dbReference type="GO" id="GO:0005886">
    <property type="term" value="C:plasma membrane"/>
    <property type="evidence" value="ECO:0007669"/>
    <property type="project" value="UniProtKB-SubCell"/>
</dbReference>
<dbReference type="GO" id="GO:0005524">
    <property type="term" value="F:ATP binding"/>
    <property type="evidence" value="ECO:0007669"/>
    <property type="project" value="InterPro"/>
</dbReference>
<dbReference type="OrthoDB" id="8443255at2"/>
<evidence type="ECO:0000256" key="5">
    <source>
        <dbReference type="SAM" id="Phobius"/>
    </source>
</evidence>
<evidence type="ECO:0000256" key="2">
    <source>
        <dbReference type="ARBA" id="ARBA00022692"/>
    </source>
</evidence>
<keyword evidence="2 5" id="KW-0812">Transmembrane</keyword>
<gene>
    <name evidence="7" type="ORF">FSB75_15625</name>
</gene>
<sequence length="293" mass="33701">MSRIGVLKAIVLKHKSQLLLTNALFAVEMLGPLLRPYFLGEAVNDLIRHRYRGLFWLGGSQLLWLIVGTIRHRYDTRTYTSIYNSLVTRMITKVKTAAISKLSAHANLAREFVDFLQFDLNYVVEAGYNLIGSLLLLFVYEKKLVALCLLMLVPVLLISYPYGKRMRRLNRQKNDELERQVDVIDTRDKEIIETHFERLRFWQIKISDGEAFNFGLMELLVLVVIVSSLLLTVNASTNTVMAGDLIGIYNYILKFVSGLDTIPYTVQRVASLRDILQRVELGVEKIENDEEEQ</sequence>
<keyword evidence="4 5" id="KW-0472">Membrane</keyword>
<evidence type="ECO:0000256" key="3">
    <source>
        <dbReference type="ARBA" id="ARBA00022989"/>
    </source>
</evidence>
<dbReference type="Pfam" id="PF13748">
    <property type="entry name" value="ABC_membrane_3"/>
    <property type="match status" value="1"/>
</dbReference>
<organism evidence="7 8">
    <name type="scientific">Flavisolibacter ginsenosidimutans</name>
    <dbReference type="NCBI Taxonomy" id="661481"/>
    <lineage>
        <taxon>Bacteria</taxon>
        <taxon>Pseudomonadati</taxon>
        <taxon>Bacteroidota</taxon>
        <taxon>Chitinophagia</taxon>
        <taxon>Chitinophagales</taxon>
        <taxon>Chitinophagaceae</taxon>
        <taxon>Flavisolibacter</taxon>
    </lineage>
</organism>
<evidence type="ECO:0000313" key="8">
    <source>
        <dbReference type="Proteomes" id="UP000321204"/>
    </source>
</evidence>
<dbReference type="InterPro" id="IPR036640">
    <property type="entry name" value="ABC1_TM_sf"/>
</dbReference>
<name>A0A5B8ULF2_9BACT</name>
<evidence type="ECO:0000256" key="1">
    <source>
        <dbReference type="ARBA" id="ARBA00004651"/>
    </source>
</evidence>
<keyword evidence="8" id="KW-1185">Reference proteome</keyword>
<evidence type="ECO:0000259" key="6">
    <source>
        <dbReference type="PROSITE" id="PS50929"/>
    </source>
</evidence>
<accession>A0A5B8ULF2</accession>
<dbReference type="GO" id="GO:0140359">
    <property type="term" value="F:ABC-type transporter activity"/>
    <property type="evidence" value="ECO:0007669"/>
    <property type="project" value="InterPro"/>
</dbReference>
<feature type="transmembrane region" description="Helical" evidence="5">
    <location>
        <begin position="144"/>
        <end position="163"/>
    </location>
</feature>
<comment type="subcellular location">
    <subcellularLocation>
        <location evidence="1">Cell membrane</location>
        <topology evidence="1">Multi-pass membrane protein</topology>
    </subcellularLocation>
</comment>
<evidence type="ECO:0000313" key="7">
    <source>
        <dbReference type="EMBL" id="QEC57266.1"/>
    </source>
</evidence>
<evidence type="ECO:0000256" key="4">
    <source>
        <dbReference type="ARBA" id="ARBA00023136"/>
    </source>
</evidence>
<proteinExistence type="predicted"/>
<dbReference type="PROSITE" id="PS50929">
    <property type="entry name" value="ABC_TM1F"/>
    <property type="match status" value="1"/>
</dbReference>
<dbReference type="InterPro" id="IPR011527">
    <property type="entry name" value="ABC1_TM_dom"/>
</dbReference>
<dbReference type="SUPFAM" id="SSF90123">
    <property type="entry name" value="ABC transporter transmembrane region"/>
    <property type="match status" value="1"/>
</dbReference>
<dbReference type="AlphaFoldDB" id="A0A5B8ULF2"/>
<keyword evidence="3 5" id="KW-1133">Transmembrane helix</keyword>
<dbReference type="Gene3D" id="1.20.1560.10">
    <property type="entry name" value="ABC transporter type 1, transmembrane domain"/>
    <property type="match status" value="1"/>
</dbReference>